<dbReference type="eggNOG" id="COG0589">
    <property type="taxonomic scope" value="Bacteria"/>
</dbReference>
<sequence>MRRAAYPPETQGRSPMLILPDGPDPRYHAETQADERTFLVVVDDSVEMRAALHFAARRAQGTNGRVALVSVVSPPDLGPWMFVGSLMREEAREKAEQLVHRAASVVRIERGETPTVHIREGEILTEVLRLIDEDPSISILVLATAPASDDPGPLVRALTGRHVNRLRIPLTLVPGCLTDEEIDLLT</sequence>
<evidence type="ECO:0000313" key="3">
    <source>
        <dbReference type="EMBL" id="CCG08345.1"/>
    </source>
</evidence>
<dbReference type="STRING" id="1150469.RSPPHO_01719"/>
<dbReference type="SUPFAM" id="SSF52402">
    <property type="entry name" value="Adenine nucleotide alpha hydrolases-like"/>
    <property type="match status" value="1"/>
</dbReference>
<evidence type="ECO:0000256" key="1">
    <source>
        <dbReference type="SAM" id="MobiDB-lite"/>
    </source>
</evidence>
<evidence type="ECO:0000259" key="2">
    <source>
        <dbReference type="Pfam" id="PF00582"/>
    </source>
</evidence>
<accession>H6SK30</accession>
<keyword evidence="4" id="KW-1185">Reference proteome</keyword>
<reference evidence="3 4" key="1">
    <citation type="submission" date="2012-02" db="EMBL/GenBank/DDBJ databases">
        <title>Shotgun genome sequence of Phaeospirillum photometricum DSM 122.</title>
        <authorList>
            <person name="Duquesne K."/>
            <person name="Sturgis J."/>
        </authorList>
    </citation>
    <scope>NUCLEOTIDE SEQUENCE [LARGE SCALE GENOMIC DNA]</scope>
    <source>
        <strain evidence="4">DSM122</strain>
    </source>
</reference>
<dbReference type="AlphaFoldDB" id="H6SK30"/>
<proteinExistence type="predicted"/>
<dbReference type="Proteomes" id="UP000033220">
    <property type="component" value="Chromosome DSM 122"/>
</dbReference>
<organism evidence="3 4">
    <name type="scientific">Pararhodospirillum photometricum DSM 122</name>
    <dbReference type="NCBI Taxonomy" id="1150469"/>
    <lineage>
        <taxon>Bacteria</taxon>
        <taxon>Pseudomonadati</taxon>
        <taxon>Pseudomonadota</taxon>
        <taxon>Alphaproteobacteria</taxon>
        <taxon>Rhodospirillales</taxon>
        <taxon>Rhodospirillaceae</taxon>
        <taxon>Pararhodospirillum</taxon>
    </lineage>
</organism>
<dbReference type="Pfam" id="PF00582">
    <property type="entry name" value="Usp"/>
    <property type="match status" value="1"/>
</dbReference>
<protein>
    <submittedName>
        <fullName evidence="3">Conserved hypothetical cytosolic protein</fullName>
    </submittedName>
</protein>
<dbReference type="HOGENOM" id="CLU_117163_0_0_5"/>
<dbReference type="EMBL" id="HE663493">
    <property type="protein sequence ID" value="CCG08345.1"/>
    <property type="molecule type" value="Genomic_DNA"/>
</dbReference>
<name>H6SK30_PARPM</name>
<evidence type="ECO:0000313" key="4">
    <source>
        <dbReference type="Proteomes" id="UP000033220"/>
    </source>
</evidence>
<dbReference type="Gene3D" id="3.40.50.12370">
    <property type="match status" value="1"/>
</dbReference>
<dbReference type="InterPro" id="IPR006016">
    <property type="entry name" value="UspA"/>
</dbReference>
<feature type="region of interest" description="Disordered" evidence="1">
    <location>
        <begin position="1"/>
        <end position="25"/>
    </location>
</feature>
<dbReference type="KEGG" id="rpm:RSPPHO_01719"/>
<dbReference type="CDD" id="cd00293">
    <property type="entry name" value="USP-like"/>
    <property type="match status" value="1"/>
</dbReference>
<dbReference type="PATRIC" id="fig|1150469.3.peg.1942"/>
<gene>
    <name evidence="3" type="ORF">RSPPHO_01719</name>
</gene>
<feature type="domain" description="UspA" evidence="2">
    <location>
        <begin position="36"/>
        <end position="163"/>
    </location>
</feature>